<comment type="caution">
    <text evidence="2">The sequence shown here is derived from an EMBL/GenBank/DDBJ whole genome shotgun (WGS) entry which is preliminary data.</text>
</comment>
<keyword evidence="1" id="KW-0472">Membrane</keyword>
<proteinExistence type="predicted"/>
<keyword evidence="1" id="KW-0812">Transmembrane</keyword>
<dbReference type="Proteomes" id="UP000230154">
    <property type="component" value="Unassembled WGS sequence"/>
</dbReference>
<dbReference type="AlphaFoldDB" id="A0A2H0TRI8"/>
<feature type="transmembrane region" description="Helical" evidence="1">
    <location>
        <begin position="57"/>
        <end position="90"/>
    </location>
</feature>
<organism evidence="2 3">
    <name type="scientific">Candidatus Magasanikbacteria bacterium CG10_big_fil_rev_8_21_14_0_10_47_10</name>
    <dbReference type="NCBI Taxonomy" id="1974652"/>
    <lineage>
        <taxon>Bacteria</taxon>
        <taxon>Candidatus Magasanikiibacteriota</taxon>
    </lineage>
</organism>
<reference evidence="3" key="1">
    <citation type="submission" date="2017-09" db="EMBL/GenBank/DDBJ databases">
        <title>Depth-based differentiation of microbial function through sediment-hosted aquifers and enrichment of novel symbionts in the deep terrestrial subsurface.</title>
        <authorList>
            <person name="Probst A.J."/>
            <person name="Ladd B."/>
            <person name="Jarett J.K."/>
            <person name="Geller-Mcgrath D.E."/>
            <person name="Sieber C.M.K."/>
            <person name="Emerson J.B."/>
            <person name="Anantharaman K."/>
            <person name="Thomas B.C."/>
            <person name="Malmstrom R."/>
            <person name="Stieglmeier M."/>
            <person name="Klingl A."/>
            <person name="Woyke T."/>
            <person name="Ryan C.M."/>
            <person name="Banfield J.F."/>
        </authorList>
    </citation>
    <scope>NUCLEOTIDE SEQUENCE [LARGE SCALE GENOMIC DNA]</scope>
</reference>
<gene>
    <name evidence="2" type="ORF">COU35_00640</name>
</gene>
<name>A0A2H0TRI8_9BACT</name>
<feature type="transmembrane region" description="Helical" evidence="1">
    <location>
        <begin position="6"/>
        <end position="26"/>
    </location>
</feature>
<evidence type="ECO:0000313" key="3">
    <source>
        <dbReference type="Proteomes" id="UP000230154"/>
    </source>
</evidence>
<evidence type="ECO:0008006" key="4">
    <source>
        <dbReference type="Google" id="ProtNLM"/>
    </source>
</evidence>
<evidence type="ECO:0000313" key="2">
    <source>
        <dbReference type="EMBL" id="PIR74771.1"/>
    </source>
</evidence>
<dbReference type="EMBL" id="PFCB01000006">
    <property type="protein sequence ID" value="PIR74771.1"/>
    <property type="molecule type" value="Genomic_DNA"/>
</dbReference>
<keyword evidence="1" id="KW-1133">Transmembrane helix</keyword>
<protein>
    <recommendedName>
        <fullName evidence="4">DoxX family protein</fullName>
    </recommendedName>
</protein>
<accession>A0A2H0TRI8</accession>
<sequence length="135" mass="15166">MKYGRYGWSYLFLRAGLGAVFLWIGLDMFRHPETWIGYIPAHLPGGMSRDTGLRLAGFFDAALGVLLFTRFMPAMVGLLAAAHLLGIIVVHGIDAVLIRDVGLLGAALAIAAWPQHRYRRRRGWLFWKRRTSGIE</sequence>
<evidence type="ECO:0000256" key="1">
    <source>
        <dbReference type="SAM" id="Phobius"/>
    </source>
</evidence>